<dbReference type="Gene3D" id="2.30.30.40">
    <property type="entry name" value="SH3 Domains"/>
    <property type="match status" value="1"/>
</dbReference>
<dbReference type="PANTHER" id="PTHR36194">
    <property type="entry name" value="S-LAYER-LIKE PROTEIN"/>
    <property type="match status" value="1"/>
</dbReference>
<dbReference type="PANTHER" id="PTHR36194:SF1">
    <property type="entry name" value="S-LAYER-LIKE PROTEIN"/>
    <property type="match status" value="1"/>
</dbReference>
<dbReference type="InterPro" id="IPR013229">
    <property type="entry name" value="PEGA"/>
</dbReference>
<evidence type="ECO:0000313" key="3">
    <source>
        <dbReference type="EMBL" id="KKU01104.1"/>
    </source>
</evidence>
<dbReference type="EMBL" id="LCKO01000002">
    <property type="protein sequence ID" value="KKU01104.1"/>
    <property type="molecule type" value="Genomic_DNA"/>
</dbReference>
<feature type="signal peptide" evidence="1">
    <location>
        <begin position="1"/>
        <end position="19"/>
    </location>
</feature>
<dbReference type="Pfam" id="PF08239">
    <property type="entry name" value="SH3_3"/>
    <property type="match status" value="1"/>
</dbReference>
<protein>
    <submittedName>
        <fullName evidence="3">PEGA domain protein</fullName>
    </submittedName>
</protein>
<dbReference type="AlphaFoldDB" id="A0A837IF51"/>
<dbReference type="PROSITE" id="PS51781">
    <property type="entry name" value="SH3B"/>
    <property type="match status" value="1"/>
</dbReference>
<accession>A0A837IF51</accession>
<evidence type="ECO:0000259" key="2">
    <source>
        <dbReference type="PROSITE" id="PS51781"/>
    </source>
</evidence>
<reference evidence="3 4" key="1">
    <citation type="journal article" date="2015" name="Nature">
        <title>rRNA introns, odd ribosomes, and small enigmatic genomes across a large radiation of phyla.</title>
        <authorList>
            <person name="Brown C.T."/>
            <person name="Hug L.A."/>
            <person name="Thomas B.C."/>
            <person name="Sharon I."/>
            <person name="Castelle C.J."/>
            <person name="Singh A."/>
            <person name="Wilkins M.J."/>
            <person name="Williams K.H."/>
            <person name="Banfield J.F."/>
        </authorList>
    </citation>
    <scope>NUCLEOTIDE SEQUENCE [LARGE SCALE GENOMIC DNA]</scope>
</reference>
<feature type="chain" id="PRO_5032828863" evidence="1">
    <location>
        <begin position="20"/>
        <end position="296"/>
    </location>
</feature>
<comment type="caution">
    <text evidence="3">The sequence shown here is derived from an EMBL/GenBank/DDBJ whole genome shotgun (WGS) entry which is preliminary data.</text>
</comment>
<dbReference type="PROSITE" id="PS51257">
    <property type="entry name" value="PROKAR_LIPOPROTEIN"/>
    <property type="match status" value="1"/>
</dbReference>
<proteinExistence type="predicted"/>
<dbReference type="Proteomes" id="UP000034078">
    <property type="component" value="Unassembled WGS sequence"/>
</dbReference>
<sequence>MRTRLLRTLPILLFSIFLAGCQLNPFAKKAGIQITSQPDANVVINGKSVGKTPYYVENADAGNASIQMTAIGSGQSWEGKVNLVSGTLTTVHRDFGVTPDKSQSYTLSFEKLANNKDSSISIISLPASATVSIDGKPAGFTPITNDISAGPHVFSFTAPGYQDKIVNAAVQEGYRLVLNLTMATMDVVPTPTPTPVATSSATITPKPTATVAITPLPKQASSSAAMAKPYVEILATPTNFLRVRETASVNGTELAKVNPGDKFAYKELESTTTWYSIEYIKGSWGFVSSQYAKLVK</sequence>
<dbReference type="Pfam" id="PF08308">
    <property type="entry name" value="PEGA"/>
    <property type="match status" value="2"/>
</dbReference>
<dbReference type="InterPro" id="IPR003646">
    <property type="entry name" value="SH3-like_bac-type"/>
</dbReference>
<evidence type="ECO:0000256" key="1">
    <source>
        <dbReference type="SAM" id="SignalP"/>
    </source>
</evidence>
<name>A0A837IF51_9BACT</name>
<gene>
    <name evidence="3" type="ORF">UX01_C0002G0070</name>
</gene>
<organism evidence="3 4">
    <name type="scientific">Candidatus Collierbacteria bacterium GW2011_GWB2_45_17</name>
    <dbReference type="NCBI Taxonomy" id="1618388"/>
    <lineage>
        <taxon>Bacteria</taxon>
        <taxon>Candidatus Collieribacteriota</taxon>
    </lineage>
</organism>
<feature type="domain" description="SH3b" evidence="2">
    <location>
        <begin position="230"/>
        <end position="296"/>
    </location>
</feature>
<evidence type="ECO:0000313" key="4">
    <source>
        <dbReference type="Proteomes" id="UP000034078"/>
    </source>
</evidence>
<keyword evidence="1" id="KW-0732">Signal</keyword>